<dbReference type="AlphaFoldDB" id="A0A7J7DXJ0"/>
<accession>A0A7J7DXJ0</accession>
<evidence type="ECO:0000313" key="1">
    <source>
        <dbReference type="EMBL" id="KAF5750989.1"/>
    </source>
</evidence>
<keyword evidence="2" id="KW-1185">Reference proteome</keyword>
<dbReference type="Proteomes" id="UP000593562">
    <property type="component" value="Unassembled WGS sequence"/>
</dbReference>
<dbReference type="EMBL" id="JAAARO010000003">
    <property type="protein sequence ID" value="KAF5750989.1"/>
    <property type="molecule type" value="Genomic_DNA"/>
</dbReference>
<protein>
    <submittedName>
        <fullName evidence="1">Uncharacterized protein</fullName>
    </submittedName>
</protein>
<sequence>MFLNIKFKFKFTFYNRKVDDFLVVLQSNLCVGTILLSCKLIQHPLLFWNLLYSTKWKKSLQLQINFLAPAKAQMGTLRKKKRIWVSVVFVFEKSWDYVLIFGGNSPTFDLVQVMRSRAHH</sequence>
<evidence type="ECO:0000313" key="2">
    <source>
        <dbReference type="Proteomes" id="UP000593562"/>
    </source>
</evidence>
<name>A0A7J7DXJ0_TRIWF</name>
<dbReference type="InParanoid" id="A0A7J7DXJ0"/>
<proteinExistence type="predicted"/>
<reference evidence="1 2" key="1">
    <citation type="journal article" date="2020" name="Nat. Commun.">
        <title>Genome of Tripterygium wilfordii and identification of cytochrome P450 involved in triptolide biosynthesis.</title>
        <authorList>
            <person name="Tu L."/>
            <person name="Su P."/>
            <person name="Zhang Z."/>
            <person name="Gao L."/>
            <person name="Wang J."/>
            <person name="Hu T."/>
            <person name="Zhou J."/>
            <person name="Zhang Y."/>
            <person name="Zhao Y."/>
            <person name="Liu Y."/>
            <person name="Song Y."/>
            <person name="Tong Y."/>
            <person name="Lu Y."/>
            <person name="Yang J."/>
            <person name="Xu C."/>
            <person name="Jia M."/>
            <person name="Peters R.J."/>
            <person name="Huang L."/>
            <person name="Gao W."/>
        </authorList>
    </citation>
    <scope>NUCLEOTIDE SEQUENCE [LARGE SCALE GENOMIC DNA]</scope>
    <source>
        <strain evidence="2">cv. XIE 37</strain>
        <tissue evidence="1">Leaf</tissue>
    </source>
</reference>
<organism evidence="1 2">
    <name type="scientific">Tripterygium wilfordii</name>
    <name type="common">Thunder God vine</name>
    <dbReference type="NCBI Taxonomy" id="458696"/>
    <lineage>
        <taxon>Eukaryota</taxon>
        <taxon>Viridiplantae</taxon>
        <taxon>Streptophyta</taxon>
        <taxon>Embryophyta</taxon>
        <taxon>Tracheophyta</taxon>
        <taxon>Spermatophyta</taxon>
        <taxon>Magnoliopsida</taxon>
        <taxon>eudicotyledons</taxon>
        <taxon>Gunneridae</taxon>
        <taxon>Pentapetalae</taxon>
        <taxon>rosids</taxon>
        <taxon>fabids</taxon>
        <taxon>Celastrales</taxon>
        <taxon>Celastraceae</taxon>
        <taxon>Tripterygium</taxon>
    </lineage>
</organism>
<comment type="caution">
    <text evidence="1">The sequence shown here is derived from an EMBL/GenBank/DDBJ whole genome shotgun (WGS) entry which is preliminary data.</text>
</comment>
<gene>
    <name evidence="1" type="ORF">HS088_TW03G01330</name>
</gene>